<dbReference type="RefSeq" id="WP_021224261.1">
    <property type="nucleotide sequence ID" value="NZ_FUYP01000042.1"/>
</dbReference>
<dbReference type="InterPro" id="IPR023753">
    <property type="entry name" value="FAD/NAD-binding_dom"/>
</dbReference>
<evidence type="ECO:0000259" key="6">
    <source>
        <dbReference type="Pfam" id="PF14759"/>
    </source>
</evidence>
<dbReference type="AlphaFoldDB" id="A0A1T5FQ79"/>
<keyword evidence="8" id="KW-1185">Reference proteome</keyword>
<reference evidence="8" key="1">
    <citation type="submission" date="2017-02" db="EMBL/GenBank/DDBJ databases">
        <authorList>
            <person name="Varghese N."/>
            <person name="Submissions S."/>
        </authorList>
    </citation>
    <scope>NUCLEOTIDE SEQUENCE [LARGE SCALE GENOMIC DNA]</scope>
    <source>
        <strain evidence="8">R11H</strain>
    </source>
</reference>
<feature type="domain" description="FAD/NAD(P)-binding" evidence="5">
    <location>
        <begin position="3"/>
        <end position="298"/>
    </location>
</feature>
<dbReference type="PANTHER" id="PTHR43557">
    <property type="entry name" value="APOPTOSIS-INDUCING FACTOR 1"/>
    <property type="match status" value="1"/>
</dbReference>
<keyword evidence="4" id="KW-0560">Oxidoreductase</keyword>
<evidence type="ECO:0000256" key="2">
    <source>
        <dbReference type="ARBA" id="ARBA00022630"/>
    </source>
</evidence>
<dbReference type="GO" id="GO:0051213">
    <property type="term" value="F:dioxygenase activity"/>
    <property type="evidence" value="ECO:0007669"/>
    <property type="project" value="UniProtKB-KW"/>
</dbReference>
<dbReference type="OrthoDB" id="7809559at2"/>
<sequence length="410" mass="43101">MKQIIIIGSGIAGVSTAQALRAQGYQEGICLIGREPYMPYDRPSLSKAVLSGDIGSPPPLTPEGWFEEARVETMFGRSVTQIQAARQEVTLDDGRVMRADGIVIATGSRARVPTLPGVDLSGVMTLRDFDDVQRLKLSCIRGARLVVMGGGLIGCEVATTAHKLGLEVTILEAADELLARVLGRTIGAWCRGRLGALGINVVLNTGVVEFVGEGRLREVISSDGRRFDADCALICIGAQPVDELASEAGLACNRGVIVNGYGASSSNGIYAVGDAATWPLLDGGQRSLETYLNCQTQAAAVAAAIMGTAVEAPQTPLSWTEIAGHRMQMAGDIEGAGEYVFRGTPGEGAALFFRICEGRLVAAVAIDAPKDFALAKTLVGNRATIRSEQLADTSVKLRDLIRSSNAEALA</sequence>
<evidence type="ECO:0000256" key="3">
    <source>
        <dbReference type="ARBA" id="ARBA00022827"/>
    </source>
</evidence>
<dbReference type="PANTHER" id="PTHR43557:SF2">
    <property type="entry name" value="RIESKE DOMAIN-CONTAINING PROTEIN-RELATED"/>
    <property type="match status" value="1"/>
</dbReference>
<dbReference type="Proteomes" id="UP000190044">
    <property type="component" value="Unassembled WGS sequence"/>
</dbReference>
<dbReference type="EMBL" id="FUYP01000042">
    <property type="protein sequence ID" value="SKB98325.1"/>
    <property type="molecule type" value="Genomic_DNA"/>
</dbReference>
<comment type="cofactor">
    <cofactor evidence="1">
        <name>FAD</name>
        <dbReference type="ChEBI" id="CHEBI:57692"/>
    </cofactor>
</comment>
<accession>A0A1T5FQ79</accession>
<protein>
    <submittedName>
        <fullName evidence="7">Chlorobenzene dioxygenase NADH-ferredoxin reductase/biphenyl 2,3-dioxygenase ferredoxin reductase subunit/benzene/toluene dioxygenase ferredoxin reductase subunit</fullName>
    </submittedName>
</protein>
<dbReference type="PRINTS" id="PR00411">
    <property type="entry name" value="PNDRDTASEI"/>
</dbReference>
<evidence type="ECO:0000256" key="1">
    <source>
        <dbReference type="ARBA" id="ARBA00001974"/>
    </source>
</evidence>
<organism evidence="7 8">
    <name type="scientific">Sphingopyxis flava</name>
    <dbReference type="NCBI Taxonomy" id="1507287"/>
    <lineage>
        <taxon>Bacteria</taxon>
        <taxon>Pseudomonadati</taxon>
        <taxon>Pseudomonadota</taxon>
        <taxon>Alphaproteobacteria</taxon>
        <taxon>Sphingomonadales</taxon>
        <taxon>Sphingomonadaceae</taxon>
        <taxon>Sphingopyxis</taxon>
    </lineage>
</organism>
<dbReference type="Gene3D" id="3.50.50.60">
    <property type="entry name" value="FAD/NAD(P)-binding domain"/>
    <property type="match status" value="2"/>
</dbReference>
<dbReference type="InterPro" id="IPR016156">
    <property type="entry name" value="FAD/NAD-linked_Rdtase_dimer_sf"/>
</dbReference>
<keyword evidence="3" id="KW-0274">FAD</keyword>
<feature type="domain" description="Reductase C-terminal" evidence="6">
    <location>
        <begin position="319"/>
        <end position="400"/>
    </location>
</feature>
<dbReference type="InterPro" id="IPR036188">
    <property type="entry name" value="FAD/NAD-bd_sf"/>
</dbReference>
<dbReference type="GO" id="GO:0005737">
    <property type="term" value="C:cytoplasm"/>
    <property type="evidence" value="ECO:0007669"/>
    <property type="project" value="TreeGrafter"/>
</dbReference>
<proteinExistence type="predicted"/>
<evidence type="ECO:0000313" key="8">
    <source>
        <dbReference type="Proteomes" id="UP000190044"/>
    </source>
</evidence>
<evidence type="ECO:0000256" key="4">
    <source>
        <dbReference type="ARBA" id="ARBA00023002"/>
    </source>
</evidence>
<dbReference type="GO" id="GO:0016651">
    <property type="term" value="F:oxidoreductase activity, acting on NAD(P)H"/>
    <property type="evidence" value="ECO:0007669"/>
    <property type="project" value="TreeGrafter"/>
</dbReference>
<dbReference type="InterPro" id="IPR050446">
    <property type="entry name" value="FAD-oxidoreductase/Apoptosis"/>
</dbReference>
<name>A0A1T5FQ79_9SPHN</name>
<evidence type="ECO:0000259" key="5">
    <source>
        <dbReference type="Pfam" id="PF07992"/>
    </source>
</evidence>
<dbReference type="SUPFAM" id="SSF51905">
    <property type="entry name" value="FAD/NAD(P)-binding domain"/>
    <property type="match status" value="1"/>
</dbReference>
<evidence type="ECO:0000313" key="7">
    <source>
        <dbReference type="EMBL" id="SKB98325.1"/>
    </source>
</evidence>
<dbReference type="Pfam" id="PF14759">
    <property type="entry name" value="Reductase_C"/>
    <property type="match status" value="1"/>
</dbReference>
<dbReference type="Pfam" id="PF07992">
    <property type="entry name" value="Pyr_redox_2"/>
    <property type="match status" value="1"/>
</dbReference>
<dbReference type="InterPro" id="IPR028202">
    <property type="entry name" value="Reductase_C"/>
</dbReference>
<gene>
    <name evidence="7" type="ORF">SAMN06295937_10429</name>
</gene>
<dbReference type="SUPFAM" id="SSF55424">
    <property type="entry name" value="FAD/NAD-linked reductases, dimerisation (C-terminal) domain"/>
    <property type="match status" value="1"/>
</dbReference>
<dbReference type="Gene3D" id="3.30.390.30">
    <property type="match status" value="1"/>
</dbReference>
<dbReference type="PRINTS" id="PR00368">
    <property type="entry name" value="FADPNR"/>
</dbReference>
<keyword evidence="7" id="KW-0223">Dioxygenase</keyword>
<keyword evidence="2" id="KW-0285">Flavoprotein</keyword>